<evidence type="ECO:0008006" key="3">
    <source>
        <dbReference type="Google" id="ProtNLM"/>
    </source>
</evidence>
<proteinExistence type="predicted"/>
<gene>
    <name evidence="1" type="ORF">ACFPMF_19510</name>
</gene>
<organism evidence="1 2">
    <name type="scientific">Larkinella bovis</name>
    <dbReference type="NCBI Taxonomy" id="683041"/>
    <lineage>
        <taxon>Bacteria</taxon>
        <taxon>Pseudomonadati</taxon>
        <taxon>Bacteroidota</taxon>
        <taxon>Cytophagia</taxon>
        <taxon>Cytophagales</taxon>
        <taxon>Spirosomataceae</taxon>
        <taxon>Larkinella</taxon>
    </lineage>
</organism>
<dbReference type="RefSeq" id="WP_379848410.1">
    <property type="nucleotide sequence ID" value="NZ_JBHSMA010000007.1"/>
</dbReference>
<sequence length="389" mass="43814">MNAEFNITVLGSARAGKTSLLSSIYSQLSQVIGEGSSLEIKPVGEADLLLSRQVSQLRTAFDSLTQMPLNNADVVSPTTISEEKVVPKPRYEFNFGIESKKAKSAFKKSSIVDVGDLLSLRQSGKRNRGQLDNSGHSDIGYRFNLGQKNKKPKMQLVLRDYPGEQILDNAQEVIHRIRECAVTLITIDTPALMVEGNTSFPWSFHKERNQLEKKKNGTANIHSLFQEAYKELKDKKLVILAPVKCEKWMKDPESASLLLDRIKAGYDNLLQLLASENLKDNVAVVVTPVETLGSIVYAYMDKQDVYSPQFMKRSVSSKYDPRYGDQPLRYMLRFVLKRFLEKPGFWFDWFGDDKPFLNAIHDFAKDCKSDPSLGIQTSGFSVIQGSQLL</sequence>
<evidence type="ECO:0000313" key="2">
    <source>
        <dbReference type="Proteomes" id="UP001596106"/>
    </source>
</evidence>
<dbReference type="EMBL" id="JBHSMA010000007">
    <property type="protein sequence ID" value="MFC5411517.1"/>
    <property type="molecule type" value="Genomic_DNA"/>
</dbReference>
<comment type="caution">
    <text evidence="1">The sequence shown here is derived from an EMBL/GenBank/DDBJ whole genome shotgun (WGS) entry which is preliminary data.</text>
</comment>
<keyword evidence="2" id="KW-1185">Reference proteome</keyword>
<accession>A0ABW0IK39</accession>
<name>A0ABW0IK39_9BACT</name>
<reference evidence="2" key="1">
    <citation type="journal article" date="2019" name="Int. J. Syst. Evol. Microbiol.">
        <title>The Global Catalogue of Microorganisms (GCM) 10K type strain sequencing project: providing services to taxonomists for standard genome sequencing and annotation.</title>
        <authorList>
            <consortium name="The Broad Institute Genomics Platform"/>
            <consortium name="The Broad Institute Genome Sequencing Center for Infectious Disease"/>
            <person name="Wu L."/>
            <person name="Ma J."/>
        </authorList>
    </citation>
    <scope>NUCLEOTIDE SEQUENCE [LARGE SCALE GENOMIC DNA]</scope>
    <source>
        <strain evidence="2">CCUG 55250</strain>
    </source>
</reference>
<evidence type="ECO:0000313" key="1">
    <source>
        <dbReference type="EMBL" id="MFC5411517.1"/>
    </source>
</evidence>
<dbReference type="Proteomes" id="UP001596106">
    <property type="component" value="Unassembled WGS sequence"/>
</dbReference>
<protein>
    <recommendedName>
        <fullName evidence="3">ATP-binding protein</fullName>
    </recommendedName>
</protein>